<dbReference type="SUPFAM" id="SSF46894">
    <property type="entry name" value="C-terminal effector domain of the bipartite response regulators"/>
    <property type="match status" value="1"/>
</dbReference>
<dbReference type="Pfam" id="PF00486">
    <property type="entry name" value="Trans_reg_C"/>
    <property type="match status" value="1"/>
</dbReference>
<dbReference type="InterPro" id="IPR036388">
    <property type="entry name" value="WH-like_DNA-bd_sf"/>
</dbReference>
<dbReference type="Pfam" id="PF03704">
    <property type="entry name" value="BTAD"/>
    <property type="match status" value="1"/>
</dbReference>
<dbReference type="InterPro" id="IPR051677">
    <property type="entry name" value="AfsR-DnrI-RedD_regulator"/>
</dbReference>
<keyword evidence="2" id="KW-0805">Transcription regulation</keyword>
<dbReference type="PANTHER" id="PTHR35807">
    <property type="entry name" value="TRANSCRIPTIONAL REGULATOR REDD-RELATED"/>
    <property type="match status" value="1"/>
</dbReference>
<evidence type="ECO:0000256" key="3">
    <source>
        <dbReference type="ARBA" id="ARBA00023125"/>
    </source>
</evidence>
<feature type="DNA-binding region" description="OmpR/PhoB-type" evidence="5">
    <location>
        <begin position="1"/>
        <end position="96"/>
    </location>
</feature>
<feature type="non-terminal residue" evidence="7">
    <location>
        <position position="259"/>
    </location>
</feature>
<organism evidence="7 8">
    <name type="scientific">Micromonospora reichwaldensis</name>
    <dbReference type="NCBI Taxonomy" id="3075516"/>
    <lineage>
        <taxon>Bacteria</taxon>
        <taxon>Bacillati</taxon>
        <taxon>Actinomycetota</taxon>
        <taxon>Actinomycetes</taxon>
        <taxon>Micromonosporales</taxon>
        <taxon>Micromonosporaceae</taxon>
        <taxon>Micromonospora</taxon>
    </lineage>
</organism>
<keyword evidence="8" id="KW-1185">Reference proteome</keyword>
<evidence type="ECO:0000256" key="4">
    <source>
        <dbReference type="ARBA" id="ARBA00023163"/>
    </source>
</evidence>
<evidence type="ECO:0000256" key="5">
    <source>
        <dbReference type="PROSITE-ProRule" id="PRU01091"/>
    </source>
</evidence>
<comment type="similarity">
    <text evidence="1">Belongs to the AfsR/DnrI/RedD regulatory family.</text>
</comment>
<protein>
    <submittedName>
        <fullName evidence="7">AfsR/SARP family transcriptional regulator</fullName>
    </submittedName>
</protein>
<dbReference type="InterPro" id="IPR011990">
    <property type="entry name" value="TPR-like_helical_dom_sf"/>
</dbReference>
<dbReference type="InterPro" id="IPR005158">
    <property type="entry name" value="BTAD"/>
</dbReference>
<dbReference type="RefSeq" id="WP_311414996.1">
    <property type="nucleotide sequence ID" value="NZ_JAVRFL010000079.1"/>
</dbReference>
<dbReference type="CDD" id="cd15831">
    <property type="entry name" value="BTAD"/>
    <property type="match status" value="1"/>
</dbReference>
<feature type="domain" description="OmpR/PhoB-type" evidence="6">
    <location>
        <begin position="1"/>
        <end position="96"/>
    </location>
</feature>
<reference evidence="7" key="1">
    <citation type="submission" date="2023-09" db="EMBL/GenBank/DDBJ databases">
        <title>30 novel species of actinomycetes from the DSMZ collection.</title>
        <authorList>
            <person name="Nouioui I."/>
        </authorList>
    </citation>
    <scope>NUCLEOTIDE SEQUENCE</scope>
    <source>
        <strain evidence="7">DSM 115977</strain>
    </source>
</reference>
<dbReference type="InterPro" id="IPR001867">
    <property type="entry name" value="OmpR/PhoB-type_DNA-bd"/>
</dbReference>
<accession>A0ABU2X6C0</accession>
<dbReference type="PANTHER" id="PTHR35807:SF1">
    <property type="entry name" value="TRANSCRIPTIONAL REGULATOR REDD"/>
    <property type="match status" value="1"/>
</dbReference>
<gene>
    <name evidence="7" type="ORF">RM555_30790</name>
</gene>
<evidence type="ECO:0000256" key="1">
    <source>
        <dbReference type="ARBA" id="ARBA00005820"/>
    </source>
</evidence>
<keyword evidence="4" id="KW-0804">Transcription</keyword>
<sequence length="259" mass="29344">MRFSVLGSTEVTNNGHHLELGGIRQRAILGYLLLNANKVVATSQILHAMWDGNPPPTARKMVQNAVSGIRRMLTHNTDPTTNPTLRTHPPGYQLRIDTETIDLYRFRRLVREGRHATTTNNPTRAAQLLTEALTLWRGRALADLVETGTCWSELAAIEDERLSALEDRLDAELACGRHREITPELEILTATEPMRERLCHQFMLALYRSGRQVDALRVYRRTREALVDGLGLEPGRSLQELQQRILEHDAKIQIPALTH</sequence>
<dbReference type="Proteomes" id="UP001180973">
    <property type="component" value="Unassembled WGS sequence"/>
</dbReference>
<keyword evidence="3 5" id="KW-0238">DNA-binding</keyword>
<dbReference type="SMART" id="SM00862">
    <property type="entry name" value="Trans_reg_C"/>
    <property type="match status" value="1"/>
</dbReference>
<evidence type="ECO:0000259" key="6">
    <source>
        <dbReference type="PROSITE" id="PS51755"/>
    </source>
</evidence>
<dbReference type="PROSITE" id="PS51755">
    <property type="entry name" value="OMPR_PHOB"/>
    <property type="match status" value="1"/>
</dbReference>
<dbReference type="EMBL" id="JAVRFL010000079">
    <property type="protein sequence ID" value="MDT0533379.1"/>
    <property type="molecule type" value="Genomic_DNA"/>
</dbReference>
<dbReference type="Gene3D" id="1.10.10.10">
    <property type="entry name" value="Winged helix-like DNA-binding domain superfamily/Winged helix DNA-binding domain"/>
    <property type="match status" value="1"/>
</dbReference>
<dbReference type="SMART" id="SM01043">
    <property type="entry name" value="BTAD"/>
    <property type="match status" value="1"/>
</dbReference>
<evidence type="ECO:0000313" key="8">
    <source>
        <dbReference type="Proteomes" id="UP001180973"/>
    </source>
</evidence>
<dbReference type="InterPro" id="IPR016032">
    <property type="entry name" value="Sig_transdc_resp-reg_C-effctor"/>
</dbReference>
<dbReference type="SUPFAM" id="SSF48452">
    <property type="entry name" value="TPR-like"/>
    <property type="match status" value="1"/>
</dbReference>
<name>A0ABU2X6C0_9ACTN</name>
<evidence type="ECO:0000256" key="2">
    <source>
        <dbReference type="ARBA" id="ARBA00023015"/>
    </source>
</evidence>
<proteinExistence type="inferred from homology"/>
<dbReference type="Gene3D" id="1.25.40.10">
    <property type="entry name" value="Tetratricopeptide repeat domain"/>
    <property type="match status" value="1"/>
</dbReference>
<comment type="caution">
    <text evidence="7">The sequence shown here is derived from an EMBL/GenBank/DDBJ whole genome shotgun (WGS) entry which is preliminary data.</text>
</comment>
<evidence type="ECO:0000313" key="7">
    <source>
        <dbReference type="EMBL" id="MDT0533379.1"/>
    </source>
</evidence>